<reference evidence="1" key="1">
    <citation type="journal article" date="2021" name="bioRxiv">
        <title>Whole Genome Assembly and Annotation of Northern Wild Rice, Zizania palustris L., Supports a Whole Genome Duplication in the Zizania Genus.</title>
        <authorList>
            <person name="Haas M."/>
            <person name="Kono T."/>
            <person name="Macchietto M."/>
            <person name="Millas R."/>
            <person name="McGilp L."/>
            <person name="Shao M."/>
            <person name="Duquette J."/>
            <person name="Hirsch C.N."/>
            <person name="Kimball J."/>
        </authorList>
    </citation>
    <scope>NUCLEOTIDE SEQUENCE</scope>
    <source>
        <tissue evidence="1">Fresh leaf tissue</tissue>
    </source>
</reference>
<comment type="caution">
    <text evidence="1">The sequence shown here is derived from an EMBL/GenBank/DDBJ whole genome shotgun (WGS) entry which is preliminary data.</text>
</comment>
<gene>
    <name evidence="1" type="ORF">GUJ93_ZPchr0001g31172</name>
</gene>
<name>A0A8J5SEP8_ZIZPA</name>
<evidence type="ECO:0000313" key="2">
    <source>
        <dbReference type="Proteomes" id="UP000729402"/>
    </source>
</evidence>
<sequence>MNLMHMDAKRLRQAVYELPYVCFAGDLEFLIPAVAMERLMSQYCLPAAHMVNPSGDCRLALTGYNLII</sequence>
<reference evidence="1" key="2">
    <citation type="submission" date="2021-02" db="EMBL/GenBank/DDBJ databases">
        <authorList>
            <person name="Kimball J.A."/>
            <person name="Haas M.W."/>
            <person name="Macchietto M."/>
            <person name="Kono T."/>
            <person name="Duquette J."/>
            <person name="Shao M."/>
        </authorList>
    </citation>
    <scope>NUCLEOTIDE SEQUENCE</scope>
    <source>
        <tissue evidence="1">Fresh leaf tissue</tissue>
    </source>
</reference>
<dbReference type="AlphaFoldDB" id="A0A8J5SEP8"/>
<keyword evidence="2" id="KW-1185">Reference proteome</keyword>
<protein>
    <submittedName>
        <fullName evidence="1">Uncharacterized protein</fullName>
    </submittedName>
</protein>
<accession>A0A8J5SEP8</accession>
<evidence type="ECO:0000313" key="1">
    <source>
        <dbReference type="EMBL" id="KAG8053964.1"/>
    </source>
</evidence>
<proteinExistence type="predicted"/>
<organism evidence="1 2">
    <name type="scientific">Zizania palustris</name>
    <name type="common">Northern wild rice</name>
    <dbReference type="NCBI Taxonomy" id="103762"/>
    <lineage>
        <taxon>Eukaryota</taxon>
        <taxon>Viridiplantae</taxon>
        <taxon>Streptophyta</taxon>
        <taxon>Embryophyta</taxon>
        <taxon>Tracheophyta</taxon>
        <taxon>Spermatophyta</taxon>
        <taxon>Magnoliopsida</taxon>
        <taxon>Liliopsida</taxon>
        <taxon>Poales</taxon>
        <taxon>Poaceae</taxon>
        <taxon>BOP clade</taxon>
        <taxon>Oryzoideae</taxon>
        <taxon>Oryzeae</taxon>
        <taxon>Zizaniinae</taxon>
        <taxon>Zizania</taxon>
    </lineage>
</organism>
<dbReference type="EMBL" id="JAAALK010000288">
    <property type="protein sequence ID" value="KAG8053964.1"/>
    <property type="molecule type" value="Genomic_DNA"/>
</dbReference>
<dbReference type="Proteomes" id="UP000729402">
    <property type="component" value="Unassembled WGS sequence"/>
</dbReference>